<accession>I3SAJ3</accession>
<dbReference type="EMBL" id="BT137490">
    <property type="protein sequence ID" value="AFK37285.1"/>
    <property type="molecule type" value="mRNA"/>
</dbReference>
<evidence type="ECO:0000313" key="1">
    <source>
        <dbReference type="EMBL" id="AFK37285.1"/>
    </source>
</evidence>
<reference evidence="1" key="1">
    <citation type="submission" date="2012-05" db="EMBL/GenBank/DDBJ databases">
        <authorList>
            <person name="Krishnakumar V."/>
            <person name="Cheung F."/>
            <person name="Xiao Y."/>
            <person name="Chan A."/>
            <person name="Moskal W.A."/>
            <person name="Town C.D."/>
        </authorList>
    </citation>
    <scope>NUCLEOTIDE SEQUENCE</scope>
</reference>
<name>I3SAJ3_LOTJA</name>
<proteinExistence type="evidence at transcript level"/>
<protein>
    <submittedName>
        <fullName evidence="1">Uncharacterized protein</fullName>
    </submittedName>
</protein>
<sequence>MAGKFPEAKSKRFVYDLDIILASF</sequence>
<dbReference type="AlphaFoldDB" id="I3SAJ3"/>
<organism evidence="1">
    <name type="scientific">Lotus japonicus</name>
    <name type="common">Lotus corniculatus var. japonicus</name>
    <dbReference type="NCBI Taxonomy" id="34305"/>
    <lineage>
        <taxon>Eukaryota</taxon>
        <taxon>Viridiplantae</taxon>
        <taxon>Streptophyta</taxon>
        <taxon>Embryophyta</taxon>
        <taxon>Tracheophyta</taxon>
        <taxon>Spermatophyta</taxon>
        <taxon>Magnoliopsida</taxon>
        <taxon>eudicotyledons</taxon>
        <taxon>Gunneridae</taxon>
        <taxon>Pentapetalae</taxon>
        <taxon>rosids</taxon>
        <taxon>fabids</taxon>
        <taxon>Fabales</taxon>
        <taxon>Fabaceae</taxon>
        <taxon>Papilionoideae</taxon>
        <taxon>50 kb inversion clade</taxon>
        <taxon>NPAAA clade</taxon>
        <taxon>Hologalegina</taxon>
        <taxon>robinioid clade</taxon>
        <taxon>Loteae</taxon>
        <taxon>Lotus</taxon>
    </lineage>
</organism>